<keyword evidence="3" id="KW-1185">Reference proteome</keyword>
<dbReference type="RefSeq" id="WP_054669719.1">
    <property type="nucleotide sequence ID" value="NZ_BMOF01000001.1"/>
</dbReference>
<name>A0A8J3F7S1_9BACI</name>
<protein>
    <submittedName>
        <fullName evidence="2">Ferredoxin</fullName>
    </submittedName>
</protein>
<dbReference type="EMBL" id="BMOF01000001">
    <property type="protein sequence ID" value="GGJ90719.1"/>
    <property type="molecule type" value="Genomic_DNA"/>
</dbReference>
<evidence type="ECO:0000313" key="3">
    <source>
        <dbReference type="Proteomes" id="UP000637720"/>
    </source>
</evidence>
<organism evidence="2 3">
    <name type="scientific">Calditerricola satsumensis</name>
    <dbReference type="NCBI Taxonomy" id="373054"/>
    <lineage>
        <taxon>Bacteria</taxon>
        <taxon>Bacillati</taxon>
        <taxon>Bacillota</taxon>
        <taxon>Bacilli</taxon>
        <taxon>Bacillales</taxon>
        <taxon>Bacillaceae</taxon>
        <taxon>Calditerricola</taxon>
    </lineage>
</organism>
<dbReference type="AlphaFoldDB" id="A0A8J3F7S1"/>
<sequence length="98" mass="11205">MPTVRLYRGDALVHEQEVATGTNLVVLAGIRQFPLRYGCGMGRCTKCKIRVLRGGEHLAPPNWKEKKMLGEQLRDGYRLACQLFITHDLDIRQDEPVR</sequence>
<proteinExistence type="predicted"/>
<dbReference type="CDD" id="cd00207">
    <property type="entry name" value="fer2"/>
    <property type="match status" value="1"/>
</dbReference>
<dbReference type="Proteomes" id="UP000637720">
    <property type="component" value="Unassembled WGS sequence"/>
</dbReference>
<dbReference type="InterPro" id="IPR012675">
    <property type="entry name" value="Beta-grasp_dom_sf"/>
</dbReference>
<evidence type="ECO:0000259" key="1">
    <source>
        <dbReference type="PROSITE" id="PS51085"/>
    </source>
</evidence>
<evidence type="ECO:0000313" key="2">
    <source>
        <dbReference type="EMBL" id="GGJ90719.1"/>
    </source>
</evidence>
<reference evidence="2" key="2">
    <citation type="submission" date="2020-09" db="EMBL/GenBank/DDBJ databases">
        <authorList>
            <person name="Sun Q."/>
            <person name="Ohkuma M."/>
        </authorList>
    </citation>
    <scope>NUCLEOTIDE SEQUENCE</scope>
    <source>
        <strain evidence="2">JCM 14719</strain>
    </source>
</reference>
<feature type="domain" description="2Fe-2S ferredoxin-type" evidence="1">
    <location>
        <begin position="2"/>
        <end position="97"/>
    </location>
</feature>
<dbReference type="SUPFAM" id="SSF54292">
    <property type="entry name" value="2Fe-2S ferredoxin-like"/>
    <property type="match status" value="1"/>
</dbReference>
<reference evidence="2" key="1">
    <citation type="journal article" date="2014" name="Int. J. Syst. Evol. Microbiol.">
        <title>Complete genome sequence of Corynebacterium casei LMG S-19264T (=DSM 44701T), isolated from a smear-ripened cheese.</title>
        <authorList>
            <consortium name="US DOE Joint Genome Institute (JGI-PGF)"/>
            <person name="Walter F."/>
            <person name="Albersmeier A."/>
            <person name="Kalinowski J."/>
            <person name="Ruckert C."/>
        </authorList>
    </citation>
    <scope>NUCLEOTIDE SEQUENCE</scope>
    <source>
        <strain evidence="2">JCM 14719</strain>
    </source>
</reference>
<comment type="caution">
    <text evidence="2">The sequence shown here is derived from an EMBL/GenBank/DDBJ whole genome shotgun (WGS) entry which is preliminary data.</text>
</comment>
<dbReference type="Pfam" id="PF00111">
    <property type="entry name" value="Fer2"/>
    <property type="match status" value="1"/>
</dbReference>
<accession>A0A8J3F7S1</accession>
<dbReference type="InterPro" id="IPR036010">
    <property type="entry name" value="2Fe-2S_ferredoxin-like_sf"/>
</dbReference>
<dbReference type="PROSITE" id="PS51085">
    <property type="entry name" value="2FE2S_FER_2"/>
    <property type="match status" value="1"/>
</dbReference>
<dbReference type="InterPro" id="IPR001041">
    <property type="entry name" value="2Fe-2S_ferredoxin-type"/>
</dbReference>
<gene>
    <name evidence="2" type="ORF">GCM10007043_00490</name>
</gene>
<dbReference type="Gene3D" id="3.10.20.30">
    <property type="match status" value="1"/>
</dbReference>
<dbReference type="GO" id="GO:0051536">
    <property type="term" value="F:iron-sulfur cluster binding"/>
    <property type="evidence" value="ECO:0007669"/>
    <property type="project" value="InterPro"/>
</dbReference>